<protein>
    <submittedName>
        <fullName evidence="1">RCG29970, isoform CRA_a</fullName>
    </submittedName>
</protein>
<accession>A6IM82</accession>
<proteinExistence type="predicted"/>
<dbReference type="Proteomes" id="UP000234681">
    <property type="component" value="Chromosome 4"/>
</dbReference>
<sequence length="37" mass="4523">MWQSRGFFHPGEDRTHFLWCMDMVCFKVSRTLLFLIS</sequence>
<gene>
    <name evidence="1" type="ORF">rCG_29970</name>
</gene>
<dbReference type="EMBL" id="CH473964">
    <property type="protein sequence ID" value="EDM01706.1"/>
    <property type="molecule type" value="Genomic_DNA"/>
</dbReference>
<organism evidence="1 2">
    <name type="scientific">Rattus norvegicus</name>
    <name type="common">Rat</name>
    <dbReference type="NCBI Taxonomy" id="10116"/>
    <lineage>
        <taxon>Eukaryota</taxon>
        <taxon>Metazoa</taxon>
        <taxon>Chordata</taxon>
        <taxon>Craniata</taxon>
        <taxon>Vertebrata</taxon>
        <taxon>Euteleostomi</taxon>
        <taxon>Mammalia</taxon>
        <taxon>Eutheria</taxon>
        <taxon>Euarchontoglires</taxon>
        <taxon>Glires</taxon>
        <taxon>Rodentia</taxon>
        <taxon>Myomorpha</taxon>
        <taxon>Muroidea</taxon>
        <taxon>Muridae</taxon>
        <taxon>Murinae</taxon>
        <taxon>Rattus</taxon>
    </lineage>
</organism>
<evidence type="ECO:0000313" key="2">
    <source>
        <dbReference type="Proteomes" id="UP000234681"/>
    </source>
</evidence>
<name>A6IM82_RAT</name>
<evidence type="ECO:0000313" key="1">
    <source>
        <dbReference type="EMBL" id="EDM01706.1"/>
    </source>
</evidence>
<reference evidence="1 2" key="1">
    <citation type="submission" date="2005-09" db="EMBL/GenBank/DDBJ databases">
        <authorList>
            <person name="Mural R.J."/>
            <person name="Li P.W."/>
            <person name="Adams M.D."/>
            <person name="Amanatides P.G."/>
            <person name="Baden-Tillson H."/>
            <person name="Barnstead M."/>
            <person name="Chin S.H."/>
            <person name="Dew I."/>
            <person name="Evans C.A."/>
            <person name="Ferriera S."/>
            <person name="Flanigan M."/>
            <person name="Fosler C."/>
            <person name="Glodek A."/>
            <person name="Gu Z."/>
            <person name="Holt R.A."/>
            <person name="Jennings D."/>
            <person name="Kraft C.L."/>
            <person name="Lu F."/>
            <person name="Nguyen T."/>
            <person name="Nusskern D.R."/>
            <person name="Pfannkoch C.M."/>
            <person name="Sitter C."/>
            <person name="Sutton G.G."/>
            <person name="Venter J.C."/>
            <person name="Wang Z."/>
            <person name="Woodage T."/>
            <person name="Zheng X.H."/>
            <person name="Zhong F."/>
        </authorList>
    </citation>
    <scope>NUCLEOTIDE SEQUENCE [LARGE SCALE GENOMIC DNA]</scope>
    <source>
        <strain>BN</strain>
        <strain evidence="2">Sprague-Dawley</strain>
    </source>
</reference>
<dbReference type="AlphaFoldDB" id="A6IM82"/>